<evidence type="ECO:0000313" key="2">
    <source>
        <dbReference type="Proteomes" id="UP000254631"/>
    </source>
</evidence>
<proteinExistence type="predicted"/>
<protein>
    <submittedName>
        <fullName evidence="1">Oxidoreductase, short chain dehydrogenase/reductase</fullName>
    </submittedName>
</protein>
<name>A0A378K8U4_LEGPN</name>
<sequence length="39" mass="4594">MGTQNAKKLPSETALEIYELISMKKKSGYFWFNGKPRDW</sequence>
<reference evidence="1 2" key="1">
    <citation type="submission" date="2018-06" db="EMBL/GenBank/DDBJ databases">
        <authorList>
            <consortium name="Pathogen Informatics"/>
            <person name="Doyle S."/>
        </authorList>
    </citation>
    <scope>NUCLEOTIDE SEQUENCE [LARGE SCALE GENOMIC DNA]</scope>
    <source>
        <strain evidence="1 2">NCTC12000</strain>
    </source>
</reference>
<dbReference type="Proteomes" id="UP000254631">
    <property type="component" value="Unassembled WGS sequence"/>
</dbReference>
<dbReference type="EMBL" id="UGOL01000001">
    <property type="protein sequence ID" value="STX79632.1"/>
    <property type="molecule type" value="Genomic_DNA"/>
</dbReference>
<dbReference type="AlphaFoldDB" id="A0A378K8U4"/>
<evidence type="ECO:0000313" key="1">
    <source>
        <dbReference type="EMBL" id="STX79632.1"/>
    </source>
</evidence>
<organism evidence="1 2">
    <name type="scientific">Legionella pneumophila</name>
    <dbReference type="NCBI Taxonomy" id="446"/>
    <lineage>
        <taxon>Bacteria</taxon>
        <taxon>Pseudomonadati</taxon>
        <taxon>Pseudomonadota</taxon>
        <taxon>Gammaproteobacteria</taxon>
        <taxon>Legionellales</taxon>
        <taxon>Legionellaceae</taxon>
        <taxon>Legionella</taxon>
    </lineage>
</organism>
<accession>A0A378K8U4</accession>
<gene>
    <name evidence="1" type="ORF">NCTC12000_01624</name>
</gene>